<evidence type="ECO:0000313" key="2">
    <source>
        <dbReference type="EMBL" id="AIG75137.1"/>
    </source>
</evidence>
<dbReference type="HOGENOM" id="CLU_835861_0_0_11"/>
<sequence length="332" mass="35686">MTRLSDEHTEDLIRESLEHLAARAPDGAEIRDALAQRPSRRPTMALALVAAAVAIIALGVPLGLRAYTTVTPASPRNADWAVLPYKPGWLPDGFKELTRSAKPYPGPQTRTWSNGEVGQLRLTTTPLDDRGGPWTIAPAPNQIIVHGRVGMVAEVYGDGTMLTWSPDDTYLLSLTLVGVKDPRGVGQRIADEMVRDDRARVSGELRFGRLPTDLELSGVNLFMTVGGGATELEATRTGQPTAAAVVTASLRAERPDSGDATPVPLKVRGADGFFLPQRTGRLGQQDETVAVQVEGGRWLTVSGKRDQATLLDIANGVQLIPGDYSWFGKPPE</sequence>
<keyword evidence="3" id="KW-1185">Reference proteome</keyword>
<dbReference type="Proteomes" id="UP000028492">
    <property type="component" value="Chromosome"/>
</dbReference>
<evidence type="ECO:0000313" key="3">
    <source>
        <dbReference type="Proteomes" id="UP000028492"/>
    </source>
</evidence>
<gene>
    <name evidence="2" type="ORF">AJAP_11240</name>
</gene>
<feature type="transmembrane region" description="Helical" evidence="1">
    <location>
        <begin position="44"/>
        <end position="64"/>
    </location>
</feature>
<dbReference type="STRING" id="208439.AJAP_11240"/>
<dbReference type="RefSeq" id="WP_038510361.1">
    <property type="nucleotide sequence ID" value="NZ_CP008953.1"/>
</dbReference>
<accession>A0A075UM04</accession>
<keyword evidence="1" id="KW-0812">Transmembrane</keyword>
<dbReference type="eggNOG" id="ENOG5033QRR">
    <property type="taxonomic scope" value="Bacteria"/>
</dbReference>
<organism evidence="2 3">
    <name type="scientific">Amycolatopsis japonica</name>
    <dbReference type="NCBI Taxonomy" id="208439"/>
    <lineage>
        <taxon>Bacteria</taxon>
        <taxon>Bacillati</taxon>
        <taxon>Actinomycetota</taxon>
        <taxon>Actinomycetes</taxon>
        <taxon>Pseudonocardiales</taxon>
        <taxon>Pseudonocardiaceae</taxon>
        <taxon>Amycolatopsis</taxon>
        <taxon>Amycolatopsis japonica group</taxon>
    </lineage>
</organism>
<keyword evidence="1" id="KW-1133">Transmembrane helix</keyword>
<dbReference type="KEGG" id="aja:AJAP_11240"/>
<proteinExistence type="predicted"/>
<evidence type="ECO:0000256" key="1">
    <source>
        <dbReference type="SAM" id="Phobius"/>
    </source>
</evidence>
<reference evidence="2 3" key="1">
    <citation type="journal article" date="2014" name="J. Biotechnol.">
        <title>Complete genome sequence of the actinobacterium Amycolatopsis japonica MG417-CF17(T) (=DSM 44213T) producing (S,S)-N,N'-ethylenediaminedisuccinic acid.</title>
        <authorList>
            <person name="Stegmann E."/>
            <person name="Albersmeier A."/>
            <person name="Spohn M."/>
            <person name="Gert H."/>
            <person name="Weber T."/>
            <person name="Wohlleben W."/>
            <person name="Kalinowski J."/>
            <person name="Ruckert C."/>
        </authorList>
    </citation>
    <scope>NUCLEOTIDE SEQUENCE [LARGE SCALE GENOMIC DNA]</scope>
    <source>
        <strain evidence="3">MG417-CF17 (DSM 44213)</strain>
    </source>
</reference>
<dbReference type="AlphaFoldDB" id="A0A075UM04"/>
<name>A0A075UM04_9PSEU</name>
<keyword evidence="1" id="KW-0472">Membrane</keyword>
<dbReference type="EMBL" id="CP008953">
    <property type="protein sequence ID" value="AIG75137.1"/>
    <property type="molecule type" value="Genomic_DNA"/>
</dbReference>
<protein>
    <submittedName>
        <fullName evidence="2">Conserved putative membrane protein</fullName>
    </submittedName>
</protein>